<proteinExistence type="predicted"/>
<evidence type="ECO:0000313" key="1">
    <source>
        <dbReference type="EMBL" id="CAB4142497.1"/>
    </source>
</evidence>
<protein>
    <submittedName>
        <fullName evidence="1">Uncharacterized protein</fullName>
    </submittedName>
</protein>
<accession>A0A6J5M9U1</accession>
<gene>
    <name evidence="1" type="ORF">UFOVP434_14</name>
</gene>
<name>A0A6J5M9U1_9CAUD</name>
<organism evidence="1">
    <name type="scientific">uncultured Caudovirales phage</name>
    <dbReference type="NCBI Taxonomy" id="2100421"/>
    <lineage>
        <taxon>Viruses</taxon>
        <taxon>Duplodnaviria</taxon>
        <taxon>Heunggongvirae</taxon>
        <taxon>Uroviricota</taxon>
        <taxon>Caudoviricetes</taxon>
        <taxon>Peduoviridae</taxon>
        <taxon>Maltschvirus</taxon>
        <taxon>Maltschvirus maltsch</taxon>
    </lineage>
</organism>
<reference evidence="1" key="1">
    <citation type="submission" date="2020-04" db="EMBL/GenBank/DDBJ databases">
        <authorList>
            <person name="Chiriac C."/>
            <person name="Salcher M."/>
            <person name="Ghai R."/>
            <person name="Kavagutti S V."/>
        </authorList>
    </citation>
    <scope>NUCLEOTIDE SEQUENCE</scope>
</reference>
<sequence>MNNTNLKKGPSCAAAPDLAGVRKIFYAGSLIVAPTPSTLVIGRGKGVV</sequence>
<dbReference type="EMBL" id="LR796415">
    <property type="protein sequence ID" value="CAB4142497.1"/>
    <property type="molecule type" value="Genomic_DNA"/>
</dbReference>